<proteinExistence type="predicted"/>
<dbReference type="Gene3D" id="3.40.630.30">
    <property type="match status" value="1"/>
</dbReference>
<dbReference type="GO" id="GO:0016746">
    <property type="term" value="F:acyltransferase activity"/>
    <property type="evidence" value="ECO:0007669"/>
    <property type="project" value="UniProtKB-KW"/>
</dbReference>
<evidence type="ECO:0000313" key="3">
    <source>
        <dbReference type="Proteomes" id="UP000711178"/>
    </source>
</evidence>
<organism evidence="2 3">
    <name type="scientific">Chromobacterium subtsugae</name>
    <dbReference type="NCBI Taxonomy" id="251747"/>
    <lineage>
        <taxon>Bacteria</taxon>
        <taxon>Pseudomonadati</taxon>
        <taxon>Pseudomonadota</taxon>
        <taxon>Betaproteobacteria</taxon>
        <taxon>Neisseriales</taxon>
        <taxon>Chromobacteriaceae</taxon>
        <taxon>Chromobacterium</taxon>
    </lineage>
</organism>
<accession>A0ABS7FGL5</accession>
<dbReference type="SUPFAM" id="SSF55729">
    <property type="entry name" value="Acyl-CoA N-acyltransferases (Nat)"/>
    <property type="match status" value="1"/>
</dbReference>
<sequence length="143" mass="16235">MIRQAQTDQEIAGCFAVLRQLRPRLQEAGFIDAMRELMAEGYRLAYLLEDGEVACVAGYRISRNLLMEKSLYVGELSTAEAARSRGCGARMMDWLRQAARAEGCVRLHLDSGIDRHRAHRFYLNRDMRISSYHFSEALPPAAP</sequence>
<protein>
    <submittedName>
        <fullName evidence="2">GNAT family N-acetyltransferase</fullName>
        <ecNumber evidence="2">2.3.1.-</ecNumber>
    </submittedName>
</protein>
<keyword evidence="3" id="KW-1185">Reference proteome</keyword>
<keyword evidence="2" id="KW-0012">Acyltransferase</keyword>
<dbReference type="PROSITE" id="PS51186">
    <property type="entry name" value="GNAT"/>
    <property type="match status" value="1"/>
</dbReference>
<name>A0ABS7FGL5_9NEIS</name>
<dbReference type="Pfam" id="PF00583">
    <property type="entry name" value="Acetyltransf_1"/>
    <property type="match status" value="1"/>
</dbReference>
<dbReference type="EMBL" id="JAHDTB010000010">
    <property type="protein sequence ID" value="MBW8288444.1"/>
    <property type="molecule type" value="Genomic_DNA"/>
</dbReference>
<dbReference type="Proteomes" id="UP000711178">
    <property type="component" value="Unassembled WGS sequence"/>
</dbReference>
<dbReference type="InterPro" id="IPR000182">
    <property type="entry name" value="GNAT_dom"/>
</dbReference>
<evidence type="ECO:0000259" key="1">
    <source>
        <dbReference type="PROSITE" id="PS51186"/>
    </source>
</evidence>
<evidence type="ECO:0000313" key="2">
    <source>
        <dbReference type="EMBL" id="MBW8288444.1"/>
    </source>
</evidence>
<feature type="domain" description="N-acetyltransferase" evidence="1">
    <location>
        <begin position="1"/>
        <end position="143"/>
    </location>
</feature>
<dbReference type="RefSeq" id="WP_043577422.1">
    <property type="nucleotide sequence ID" value="NZ_CP142381.1"/>
</dbReference>
<dbReference type="EC" id="2.3.1.-" evidence="2"/>
<keyword evidence="2" id="KW-0808">Transferase</keyword>
<comment type="caution">
    <text evidence="2">The sequence shown here is derived from an EMBL/GenBank/DDBJ whole genome shotgun (WGS) entry which is preliminary data.</text>
</comment>
<dbReference type="GeneID" id="89686212"/>
<gene>
    <name evidence="2" type="ORF">KIF53_12480</name>
</gene>
<dbReference type="InterPro" id="IPR016181">
    <property type="entry name" value="Acyl_CoA_acyltransferase"/>
</dbReference>
<dbReference type="CDD" id="cd04301">
    <property type="entry name" value="NAT_SF"/>
    <property type="match status" value="1"/>
</dbReference>
<reference evidence="2 3" key="1">
    <citation type="submission" date="2021-05" db="EMBL/GenBank/DDBJ databases">
        <title>Draft Whole Genome Sequencing Of Biosensor Chromobacterium violaceum Strain CV026 Reveals A Regulatory RNA In Chromobacterium violaceum Phenotype Regulatory Network.</title>
        <authorList>
            <person name="Hong K.W."/>
            <person name="Chan K.G."/>
            <person name="Chang C.-Y."/>
        </authorList>
    </citation>
    <scope>NUCLEOTIDE SEQUENCE [LARGE SCALE GENOMIC DNA]</scope>
    <source>
        <strain evidence="2 3">ATCC 31532</strain>
    </source>
</reference>